<sequence length="326" mass="37190">MLTATARVTARMIIRHRSPTMLRSPAGARPAFFVKHSPILDGRRNAGSHVGSSDAKKLIKAARTAHHDLDLQLKLCDEVDDEVETLMEKIEESLDGLHEEIEKTESEREQVFLKQVELADQQRMRELALDNDASGGNTITDHQEPRPARECLRSEGHFRATTPRLDPSTNQIERVHTIDILFVGPAKHTSVVTQVVRNHWWATRVLPMMYLDGHPELVVQAVEQMRAKQPSDFNVYEDWMVRAREEDGLHVTIDDVFMAIATLPAESATRNLLEEHFKHYWQVDVEDYTDLLGEQKETLRLKTMQNTSRAVCDAVHAIFKETCDSV</sequence>
<dbReference type="EMBL" id="VXIS01000456">
    <property type="protein sequence ID" value="KAA8893355.1"/>
    <property type="molecule type" value="Genomic_DNA"/>
</dbReference>
<proteinExistence type="predicted"/>
<gene>
    <name evidence="2" type="ORF">FN846DRAFT_914123</name>
</gene>
<evidence type="ECO:0000313" key="3">
    <source>
        <dbReference type="Proteomes" id="UP000326924"/>
    </source>
</evidence>
<accession>A0A5J5ECT7</accession>
<evidence type="ECO:0000313" key="2">
    <source>
        <dbReference type="EMBL" id="KAA8893355.1"/>
    </source>
</evidence>
<evidence type="ECO:0000256" key="1">
    <source>
        <dbReference type="SAM" id="Coils"/>
    </source>
</evidence>
<keyword evidence="1" id="KW-0175">Coiled coil</keyword>
<dbReference type="InParanoid" id="A0A5J5ECT7"/>
<name>A0A5J5ECT7_9PEZI</name>
<dbReference type="Proteomes" id="UP000326924">
    <property type="component" value="Unassembled WGS sequence"/>
</dbReference>
<dbReference type="AlphaFoldDB" id="A0A5J5ECT7"/>
<protein>
    <submittedName>
        <fullName evidence="2">Uncharacterized protein</fullName>
    </submittedName>
</protein>
<keyword evidence="3" id="KW-1185">Reference proteome</keyword>
<comment type="caution">
    <text evidence="2">The sequence shown here is derived from an EMBL/GenBank/DDBJ whole genome shotgun (WGS) entry which is preliminary data.</text>
</comment>
<reference evidence="2 3" key="1">
    <citation type="submission" date="2019-09" db="EMBL/GenBank/DDBJ databases">
        <title>Draft genome of the ectomycorrhizal ascomycete Sphaerosporella brunnea.</title>
        <authorList>
            <consortium name="DOE Joint Genome Institute"/>
            <person name="Benucci G.M."/>
            <person name="Marozzi G."/>
            <person name="Antonielli L."/>
            <person name="Sanchez S."/>
            <person name="Marco P."/>
            <person name="Wang X."/>
            <person name="Falini L.B."/>
            <person name="Barry K."/>
            <person name="Haridas S."/>
            <person name="Lipzen A."/>
            <person name="Labutti K."/>
            <person name="Grigoriev I.V."/>
            <person name="Murat C."/>
            <person name="Martin F."/>
            <person name="Albertini E."/>
            <person name="Donnini D."/>
            <person name="Bonito G."/>
        </authorList>
    </citation>
    <scope>NUCLEOTIDE SEQUENCE [LARGE SCALE GENOMIC DNA]</scope>
    <source>
        <strain evidence="2 3">Sb_GMNB300</strain>
    </source>
</reference>
<feature type="coiled-coil region" evidence="1">
    <location>
        <begin position="87"/>
        <end position="114"/>
    </location>
</feature>
<organism evidence="2 3">
    <name type="scientific">Sphaerosporella brunnea</name>
    <dbReference type="NCBI Taxonomy" id="1250544"/>
    <lineage>
        <taxon>Eukaryota</taxon>
        <taxon>Fungi</taxon>
        <taxon>Dikarya</taxon>
        <taxon>Ascomycota</taxon>
        <taxon>Pezizomycotina</taxon>
        <taxon>Pezizomycetes</taxon>
        <taxon>Pezizales</taxon>
        <taxon>Pyronemataceae</taxon>
        <taxon>Sphaerosporella</taxon>
    </lineage>
</organism>